<evidence type="ECO:0000313" key="3">
    <source>
        <dbReference type="EMBL" id="EDP94655.1"/>
    </source>
</evidence>
<keyword evidence="4" id="KW-1185">Reference proteome</keyword>
<evidence type="ECO:0000313" key="4">
    <source>
        <dbReference type="Proteomes" id="UP000002945"/>
    </source>
</evidence>
<feature type="coiled-coil region" evidence="1">
    <location>
        <begin position="24"/>
        <end position="51"/>
    </location>
</feature>
<dbReference type="STRING" id="391587.KAOT1_00225"/>
<comment type="caution">
    <text evidence="3">The sequence shown here is derived from an EMBL/GenBank/DDBJ whole genome shotgun (WGS) entry which is preliminary data.</text>
</comment>
<gene>
    <name evidence="3" type="ORF">KAOT1_00225</name>
</gene>
<sequence length="203" mass="23673">MTIQDLQAIDLEKVAYPTIKATAVELLEDYADEAEENRADFLKDAQEAIDAVYKMIQANSPEALPTNKDEKKVSENTNEPSKEKPKKKKLTKEEMDAYGERIKKCRLEIKEYNAKRREEQPKKPAKKRHEKIEGHLLSIGNLVPDNLKDNLDILEASQKILSKTGREIMKVYRMDQLKIKEVQQEIEEKYKKKEEKIKKDNDE</sequence>
<dbReference type="RefSeq" id="WP_007092629.1">
    <property type="nucleotide sequence ID" value="NZ_CP142125.1"/>
</dbReference>
<protein>
    <submittedName>
        <fullName evidence="3">Uncharacterized protein</fullName>
    </submittedName>
</protein>
<dbReference type="HOGENOM" id="CLU_1341790_0_0_10"/>
<name>A9E9A9_9FLAO</name>
<dbReference type="eggNOG" id="ENOG5032U0P">
    <property type="taxonomic scope" value="Bacteria"/>
</dbReference>
<accession>A9E9A9</accession>
<dbReference type="Proteomes" id="UP000002945">
    <property type="component" value="Unassembled WGS sequence"/>
</dbReference>
<reference evidence="3 4" key="1">
    <citation type="journal article" date="2011" name="J. Bacteriol.">
        <title>Genome sequence of the algicidal bacterium Kordia algicida OT-1.</title>
        <authorList>
            <person name="Lee H.S."/>
            <person name="Kang S.G."/>
            <person name="Kwon K.K."/>
            <person name="Lee J.H."/>
            <person name="Kim S.J."/>
        </authorList>
    </citation>
    <scope>NUCLEOTIDE SEQUENCE [LARGE SCALE GENOMIC DNA]</scope>
    <source>
        <strain evidence="3 4">OT-1</strain>
    </source>
</reference>
<keyword evidence="1" id="KW-0175">Coiled coil</keyword>
<dbReference type="AlphaFoldDB" id="A9E9A9"/>
<proteinExistence type="predicted"/>
<evidence type="ECO:0000256" key="1">
    <source>
        <dbReference type="SAM" id="Coils"/>
    </source>
</evidence>
<dbReference type="OrthoDB" id="1163550at2"/>
<organism evidence="3 4">
    <name type="scientific">Kordia algicida OT-1</name>
    <dbReference type="NCBI Taxonomy" id="391587"/>
    <lineage>
        <taxon>Bacteria</taxon>
        <taxon>Pseudomonadati</taxon>
        <taxon>Bacteroidota</taxon>
        <taxon>Flavobacteriia</taxon>
        <taxon>Flavobacteriales</taxon>
        <taxon>Flavobacteriaceae</taxon>
        <taxon>Kordia</taxon>
    </lineage>
</organism>
<dbReference type="EMBL" id="ABIB01000014">
    <property type="protein sequence ID" value="EDP94655.1"/>
    <property type="molecule type" value="Genomic_DNA"/>
</dbReference>
<evidence type="ECO:0000256" key="2">
    <source>
        <dbReference type="SAM" id="MobiDB-lite"/>
    </source>
</evidence>
<feature type="region of interest" description="Disordered" evidence="2">
    <location>
        <begin position="60"/>
        <end position="94"/>
    </location>
</feature>